<evidence type="ECO:0000313" key="3">
    <source>
        <dbReference type="EMBL" id="KWT95132.1"/>
    </source>
</evidence>
<accession>A0ABR5SPC0</accession>
<dbReference type="Proteomes" id="UP000060487">
    <property type="component" value="Unassembled WGS sequence"/>
</dbReference>
<feature type="transmembrane region" description="Helical" evidence="1">
    <location>
        <begin position="609"/>
        <end position="631"/>
    </location>
</feature>
<sequence>MKETLGSAEKSHSHQMPLAPVAAELPTPRKVSQKVIVTGLPNSGKSQIFNNLTGEYSIVANYPLSTVCVKQGQFRMGDEQYEVYDTPGLYCLFIHSEDELVVRDLIFQEKPDVLLLCIDANLLKQSLALAADLIELQIPMVIAINAIDETARKGLWIDSATLSQITGVPVVESIAIKGIGTNKLKSAIQKARVGSLSIHYGDIMTRGISTVESLLPEALPYKHKTSMLALLNDPFLDNYLIDNVPEEQLQKIQDTVDEIQDYFKGNLARTINHKRAEWVDSVTEKIIRRQVAFAGRVSETIARMCRSVVFGVPILMGIIVITYFLVVNVADWLSKRLDAILWAPVQEYLNALIPYPFWNEFFIGQYGVLTLGVAGAILTVLPILSVYFILYNILEDVGYIPNLSVLSRRVFDKIGLSGASIMPMVLGFGCKTMATLTAKTLTSPKERYITTFLIAFALPCAPQIGLNMSLLGKVGITAFIITFSVLATIEAVTGLILNKIIKEDDKNCFIQALPAIRMPNLKAVIKKTYYRLFWFLEEALPAFMYAAIAMFTLDKTGLLKASKVFLQPVVERFMGLPTEMVDALILVIARREAAASVIIKMSENGHLNYVQSIVAVVLTTMFVPCMAHIGIIVKQQGWKSTVFMVFTMTITSVIIAGILNKLLLLFF</sequence>
<organism evidence="3 4">
    <name type="scientific">Candidatus Magnetominusculus xianensis</name>
    <dbReference type="NCBI Taxonomy" id="1748249"/>
    <lineage>
        <taxon>Bacteria</taxon>
        <taxon>Pseudomonadati</taxon>
        <taxon>Nitrospirota</taxon>
        <taxon>Nitrospiria</taxon>
        <taxon>Nitrospirales</taxon>
        <taxon>Nitrospiraceae</taxon>
        <taxon>Candidatus Magnetominusculus</taxon>
    </lineage>
</organism>
<dbReference type="InterPro" id="IPR011642">
    <property type="entry name" value="Gate_dom"/>
</dbReference>
<gene>
    <name evidence="3" type="primary">mad17</name>
    <name evidence="3" type="ORF">ASN18_0060</name>
</gene>
<evidence type="ECO:0000313" key="4">
    <source>
        <dbReference type="Proteomes" id="UP000060487"/>
    </source>
</evidence>
<dbReference type="InterPro" id="IPR030389">
    <property type="entry name" value="G_FEOB_dom"/>
</dbReference>
<feature type="transmembrane region" description="Helical" evidence="1">
    <location>
        <begin position="308"/>
        <end position="327"/>
    </location>
</feature>
<protein>
    <submittedName>
        <fullName evidence="3">Magnetosome protein Mad17</fullName>
    </submittedName>
</protein>
<dbReference type="EMBL" id="LNQR01000001">
    <property type="protein sequence ID" value="KWT95132.1"/>
    <property type="molecule type" value="Genomic_DNA"/>
</dbReference>
<dbReference type="InterPro" id="IPR011640">
    <property type="entry name" value="Fe2_transport_prot_B_C"/>
</dbReference>
<dbReference type="Pfam" id="PF07670">
    <property type="entry name" value="Gate"/>
    <property type="match status" value="2"/>
</dbReference>
<dbReference type="InterPro" id="IPR006073">
    <property type="entry name" value="GTP-bd"/>
</dbReference>
<feature type="transmembrane region" description="Helical" evidence="1">
    <location>
        <begin position="643"/>
        <end position="666"/>
    </location>
</feature>
<feature type="transmembrane region" description="Helical" evidence="1">
    <location>
        <begin position="532"/>
        <end position="553"/>
    </location>
</feature>
<keyword evidence="1" id="KW-0812">Transmembrane</keyword>
<keyword evidence="1" id="KW-0472">Membrane</keyword>
<evidence type="ECO:0000256" key="1">
    <source>
        <dbReference type="SAM" id="Phobius"/>
    </source>
</evidence>
<dbReference type="PROSITE" id="PS51711">
    <property type="entry name" value="G_FEOB"/>
    <property type="match status" value="1"/>
</dbReference>
<feature type="transmembrane region" description="Helical" evidence="1">
    <location>
        <begin position="448"/>
        <end position="470"/>
    </location>
</feature>
<dbReference type="InterPro" id="IPR027417">
    <property type="entry name" value="P-loop_NTPase"/>
</dbReference>
<feature type="transmembrane region" description="Helical" evidence="1">
    <location>
        <begin position="414"/>
        <end position="436"/>
    </location>
</feature>
<keyword evidence="1" id="KW-1133">Transmembrane helix</keyword>
<dbReference type="InterPro" id="IPR050860">
    <property type="entry name" value="FeoB_GTPase"/>
</dbReference>
<dbReference type="PANTHER" id="PTHR43185">
    <property type="entry name" value="FERROUS IRON TRANSPORT PROTEIN B"/>
    <property type="match status" value="1"/>
</dbReference>
<dbReference type="Pfam" id="PF02421">
    <property type="entry name" value="FeoB_N"/>
    <property type="match status" value="1"/>
</dbReference>
<keyword evidence="4" id="KW-1185">Reference proteome</keyword>
<proteinExistence type="predicted"/>
<feature type="transmembrane region" description="Helical" evidence="1">
    <location>
        <begin position="368"/>
        <end position="394"/>
    </location>
</feature>
<comment type="caution">
    <text evidence="3">The sequence shown here is derived from an EMBL/GenBank/DDBJ whole genome shotgun (WGS) entry which is preliminary data.</text>
</comment>
<name>A0ABR5SPC0_9BACT</name>
<feature type="transmembrane region" description="Helical" evidence="1">
    <location>
        <begin position="476"/>
        <end position="497"/>
    </location>
</feature>
<dbReference type="Gene3D" id="3.40.50.300">
    <property type="entry name" value="P-loop containing nucleotide triphosphate hydrolases"/>
    <property type="match status" value="1"/>
</dbReference>
<feature type="transmembrane region" description="Helical" evidence="1">
    <location>
        <begin position="573"/>
        <end position="589"/>
    </location>
</feature>
<dbReference type="PRINTS" id="PR00326">
    <property type="entry name" value="GTP1OBG"/>
</dbReference>
<reference evidence="3 4" key="1">
    <citation type="submission" date="2015-11" db="EMBL/GenBank/DDBJ databases">
        <authorList>
            <person name="Lin W."/>
        </authorList>
    </citation>
    <scope>NUCLEOTIDE SEQUENCE [LARGE SCALE GENOMIC DNA]</scope>
    <source>
        <strain evidence="3 4">HCH-1</strain>
    </source>
</reference>
<evidence type="ECO:0000259" key="2">
    <source>
        <dbReference type="PROSITE" id="PS51711"/>
    </source>
</evidence>
<feature type="domain" description="FeoB-type G" evidence="2">
    <location>
        <begin position="32"/>
        <end position="194"/>
    </location>
</feature>
<dbReference type="PANTHER" id="PTHR43185:SF1">
    <property type="entry name" value="FE(2+) TRANSPORTER FEOB"/>
    <property type="match status" value="1"/>
</dbReference>
<dbReference type="Pfam" id="PF07664">
    <property type="entry name" value="FeoB_C"/>
    <property type="match status" value="1"/>
</dbReference>
<dbReference type="SUPFAM" id="SSF52540">
    <property type="entry name" value="P-loop containing nucleoside triphosphate hydrolases"/>
    <property type="match status" value="1"/>
</dbReference>